<protein>
    <submittedName>
        <fullName evidence="4">Oxidoreductase</fullName>
    </submittedName>
</protein>
<dbReference type="InterPro" id="IPR020904">
    <property type="entry name" value="Sc_DH/Rdtase_CS"/>
</dbReference>
<sequence length="243" mass="24695">MKVTIVTGGSRGIGAATCRRLAAAGHAVAVGYRSDAVAAATVVEEITASGGQALAIQVETADAAQVKTLFETAEAKLGPVTGLVNNAGVGSRIGRFVDLDEQDLRRVVEVNVVGAVLCAREAARRMTDGGSIVNVSSAAATLGSPNEYPHYAASKAAVDALTLGLSKELGPEKIRVNTVQPGVIFTDFHGTQSGEPGRADRVGPSAPLGRAGYPDEVAAAIAWLLSDDASYVTGATIRVAGGR</sequence>
<dbReference type="InterPro" id="IPR036291">
    <property type="entry name" value="NAD(P)-bd_dom_sf"/>
</dbReference>
<dbReference type="Pfam" id="PF13561">
    <property type="entry name" value="adh_short_C2"/>
    <property type="match status" value="1"/>
</dbReference>
<evidence type="ECO:0000259" key="3">
    <source>
        <dbReference type="SMART" id="SM00822"/>
    </source>
</evidence>
<proteinExistence type="inferred from homology"/>
<dbReference type="SMART" id="SM00822">
    <property type="entry name" value="PKS_KR"/>
    <property type="match status" value="1"/>
</dbReference>
<comment type="similarity">
    <text evidence="1">Belongs to the short-chain dehydrogenases/reductases (SDR) family.</text>
</comment>
<dbReference type="PANTHER" id="PTHR48107">
    <property type="entry name" value="NADPH-DEPENDENT ALDEHYDE REDUCTASE-LIKE PROTEIN, CHLOROPLASTIC-RELATED"/>
    <property type="match status" value="1"/>
</dbReference>
<dbReference type="PROSITE" id="PS00061">
    <property type="entry name" value="ADH_SHORT"/>
    <property type="match status" value="1"/>
</dbReference>
<evidence type="ECO:0000313" key="5">
    <source>
        <dbReference type="Proteomes" id="UP000624325"/>
    </source>
</evidence>
<dbReference type="Proteomes" id="UP000624325">
    <property type="component" value="Unassembled WGS sequence"/>
</dbReference>
<dbReference type="PRINTS" id="PR00081">
    <property type="entry name" value="GDHRDH"/>
</dbReference>
<dbReference type="SUPFAM" id="SSF51735">
    <property type="entry name" value="NAD(P)-binding Rossmann-fold domains"/>
    <property type="match status" value="1"/>
</dbReference>
<gene>
    <name evidence="4" type="ORF">Air01nite_76480</name>
</gene>
<dbReference type="PANTHER" id="PTHR48107:SF7">
    <property type="entry name" value="RE15974P"/>
    <property type="match status" value="1"/>
</dbReference>
<organism evidence="4 5">
    <name type="scientific">Asanoa iriomotensis</name>
    <dbReference type="NCBI Taxonomy" id="234613"/>
    <lineage>
        <taxon>Bacteria</taxon>
        <taxon>Bacillati</taxon>
        <taxon>Actinomycetota</taxon>
        <taxon>Actinomycetes</taxon>
        <taxon>Micromonosporales</taxon>
        <taxon>Micromonosporaceae</taxon>
        <taxon>Asanoa</taxon>
    </lineage>
</organism>
<name>A0ABQ4CFK6_9ACTN</name>
<evidence type="ECO:0000313" key="4">
    <source>
        <dbReference type="EMBL" id="GIF61553.1"/>
    </source>
</evidence>
<feature type="domain" description="Ketoreductase" evidence="3">
    <location>
        <begin position="2"/>
        <end position="205"/>
    </location>
</feature>
<evidence type="ECO:0000256" key="1">
    <source>
        <dbReference type="ARBA" id="ARBA00006484"/>
    </source>
</evidence>
<keyword evidence="5" id="KW-1185">Reference proteome</keyword>
<evidence type="ECO:0000256" key="2">
    <source>
        <dbReference type="ARBA" id="ARBA00023002"/>
    </source>
</evidence>
<comment type="caution">
    <text evidence="4">The sequence shown here is derived from an EMBL/GenBank/DDBJ whole genome shotgun (WGS) entry which is preliminary data.</text>
</comment>
<dbReference type="EMBL" id="BONC01000111">
    <property type="protein sequence ID" value="GIF61553.1"/>
    <property type="molecule type" value="Genomic_DNA"/>
</dbReference>
<dbReference type="RefSeq" id="WP_203708369.1">
    <property type="nucleotide sequence ID" value="NZ_BAAALU010000046.1"/>
</dbReference>
<dbReference type="Gene3D" id="3.40.50.720">
    <property type="entry name" value="NAD(P)-binding Rossmann-like Domain"/>
    <property type="match status" value="1"/>
</dbReference>
<dbReference type="InterPro" id="IPR057326">
    <property type="entry name" value="KR_dom"/>
</dbReference>
<dbReference type="InterPro" id="IPR002347">
    <property type="entry name" value="SDR_fam"/>
</dbReference>
<keyword evidence="2" id="KW-0560">Oxidoreductase</keyword>
<reference evidence="4 5" key="1">
    <citation type="submission" date="2021-01" db="EMBL/GenBank/DDBJ databases">
        <title>Whole genome shotgun sequence of Asanoa iriomotensis NBRC 100142.</title>
        <authorList>
            <person name="Komaki H."/>
            <person name="Tamura T."/>
        </authorList>
    </citation>
    <scope>NUCLEOTIDE SEQUENCE [LARGE SCALE GENOMIC DNA]</scope>
    <source>
        <strain evidence="4 5">NBRC 100142</strain>
    </source>
</reference>
<accession>A0ABQ4CFK6</accession>
<dbReference type="PRINTS" id="PR00080">
    <property type="entry name" value="SDRFAMILY"/>
</dbReference>